<keyword evidence="3" id="KW-1185">Reference proteome</keyword>
<evidence type="ECO:0000313" key="3">
    <source>
        <dbReference type="Proteomes" id="UP001501474"/>
    </source>
</evidence>
<organism evidence="2 3">
    <name type="scientific">Streptomyces indiaensis</name>
    <dbReference type="NCBI Taxonomy" id="284033"/>
    <lineage>
        <taxon>Bacteria</taxon>
        <taxon>Bacillati</taxon>
        <taxon>Actinomycetota</taxon>
        <taxon>Actinomycetes</taxon>
        <taxon>Kitasatosporales</taxon>
        <taxon>Streptomycetaceae</taxon>
        <taxon>Streptomyces</taxon>
    </lineage>
</organism>
<accession>A0ABN3DFU7</accession>
<comment type="caution">
    <text evidence="2">The sequence shown here is derived from an EMBL/GenBank/DDBJ whole genome shotgun (WGS) entry which is preliminary data.</text>
</comment>
<feature type="region of interest" description="Disordered" evidence="1">
    <location>
        <begin position="255"/>
        <end position="287"/>
    </location>
</feature>
<name>A0ABN3DFU7_9ACTN</name>
<proteinExistence type="predicted"/>
<protein>
    <submittedName>
        <fullName evidence="2">Uncharacterized protein</fullName>
    </submittedName>
</protein>
<dbReference type="Proteomes" id="UP001501474">
    <property type="component" value="Unassembled WGS sequence"/>
</dbReference>
<sequence length="287" mass="30744">MTLSVSTGQAVDPRVQPVDEVLDRVQRSLQVGLLPDTMVRKRRSVGARTDRDTWVRIERRLLDKISDQGWNGTEGAACLKGIAQPEWHGCVVWRATDGRVMWRADETELLPGAPIGNAILSEAPELPDDRWGTLNASLDALAAQSTNRVATPDTDTITQALVTESICGVLSGDLDTTIEQWVPAHADLNWANMTAPGVQSLRLGGLGPCAAGAGLGLAVGEFLCRPGSGRSRMARAPVRLREPGRQADDAIRLLEDPRAVRAPGRPSVGTRPAHGRRGHQGASDLVA</sequence>
<dbReference type="EMBL" id="BAAART010000055">
    <property type="protein sequence ID" value="GAA2230096.1"/>
    <property type="molecule type" value="Genomic_DNA"/>
</dbReference>
<gene>
    <name evidence="2" type="ORF">GCM10010104_24090</name>
</gene>
<reference evidence="2 3" key="1">
    <citation type="journal article" date="2019" name="Int. J. Syst. Evol. Microbiol.">
        <title>The Global Catalogue of Microorganisms (GCM) 10K type strain sequencing project: providing services to taxonomists for standard genome sequencing and annotation.</title>
        <authorList>
            <consortium name="The Broad Institute Genomics Platform"/>
            <consortium name="The Broad Institute Genome Sequencing Center for Infectious Disease"/>
            <person name="Wu L."/>
            <person name="Ma J."/>
        </authorList>
    </citation>
    <scope>NUCLEOTIDE SEQUENCE [LARGE SCALE GENOMIC DNA]</scope>
    <source>
        <strain evidence="2 3">JCM 3053</strain>
    </source>
</reference>
<evidence type="ECO:0000256" key="1">
    <source>
        <dbReference type="SAM" id="MobiDB-lite"/>
    </source>
</evidence>
<evidence type="ECO:0000313" key="2">
    <source>
        <dbReference type="EMBL" id="GAA2230096.1"/>
    </source>
</evidence>